<feature type="chain" id="PRO_5036262924" evidence="4">
    <location>
        <begin position="21"/>
        <end position="189"/>
    </location>
</feature>
<dbReference type="PROSITE" id="PS00233">
    <property type="entry name" value="CHIT_BIND_RR_1"/>
    <property type="match status" value="1"/>
</dbReference>
<dbReference type="InterPro" id="IPR000618">
    <property type="entry name" value="Insect_cuticle"/>
</dbReference>
<dbReference type="GO" id="GO:0031012">
    <property type="term" value="C:extracellular matrix"/>
    <property type="evidence" value="ECO:0007669"/>
    <property type="project" value="TreeGrafter"/>
</dbReference>
<dbReference type="GO" id="GO:0005615">
    <property type="term" value="C:extracellular space"/>
    <property type="evidence" value="ECO:0007669"/>
    <property type="project" value="TreeGrafter"/>
</dbReference>
<keyword evidence="1 2" id="KW-0193">Cuticle</keyword>
<feature type="compositionally biased region" description="Low complexity" evidence="3">
    <location>
        <begin position="142"/>
        <end position="162"/>
    </location>
</feature>
<dbReference type="Pfam" id="PF00379">
    <property type="entry name" value="Chitin_bind_4"/>
    <property type="match status" value="1"/>
</dbReference>
<dbReference type="EMBL" id="HBUF01416539">
    <property type="protein sequence ID" value="CAG6739980.1"/>
    <property type="molecule type" value="Transcribed_RNA"/>
</dbReference>
<dbReference type="AlphaFoldDB" id="A0A8D9E661"/>
<dbReference type="InterPro" id="IPR051217">
    <property type="entry name" value="Insect_Cuticle_Struc_Prot"/>
</dbReference>
<dbReference type="PROSITE" id="PS51155">
    <property type="entry name" value="CHIT_BIND_RR_2"/>
    <property type="match status" value="1"/>
</dbReference>
<dbReference type="PANTHER" id="PTHR12236">
    <property type="entry name" value="STRUCTURAL CONTITUENT OF CUTICLE"/>
    <property type="match status" value="1"/>
</dbReference>
<evidence type="ECO:0000256" key="3">
    <source>
        <dbReference type="SAM" id="MobiDB-lite"/>
    </source>
</evidence>
<evidence type="ECO:0000256" key="4">
    <source>
        <dbReference type="SAM" id="SignalP"/>
    </source>
</evidence>
<feature type="region of interest" description="Disordered" evidence="3">
    <location>
        <begin position="139"/>
        <end position="189"/>
    </location>
</feature>
<dbReference type="InterPro" id="IPR031311">
    <property type="entry name" value="CHIT_BIND_RR_consensus"/>
</dbReference>
<keyword evidence="4" id="KW-0732">Signal</keyword>
<accession>A0A8D9E661</accession>
<dbReference type="EMBL" id="HBUF01416538">
    <property type="protein sequence ID" value="CAG6739979.1"/>
    <property type="molecule type" value="Transcribed_RNA"/>
</dbReference>
<protein>
    <submittedName>
        <fullName evidence="5">Pro-resilin</fullName>
    </submittedName>
</protein>
<dbReference type="GO" id="GO:0042302">
    <property type="term" value="F:structural constituent of cuticle"/>
    <property type="evidence" value="ECO:0007669"/>
    <property type="project" value="UniProtKB-UniRule"/>
</dbReference>
<reference evidence="5" key="1">
    <citation type="submission" date="2021-05" db="EMBL/GenBank/DDBJ databases">
        <authorList>
            <person name="Alioto T."/>
            <person name="Alioto T."/>
            <person name="Gomez Garrido J."/>
        </authorList>
    </citation>
    <scope>NUCLEOTIDE SEQUENCE</scope>
</reference>
<organism evidence="5">
    <name type="scientific">Cacopsylla melanoneura</name>
    <dbReference type="NCBI Taxonomy" id="428564"/>
    <lineage>
        <taxon>Eukaryota</taxon>
        <taxon>Metazoa</taxon>
        <taxon>Ecdysozoa</taxon>
        <taxon>Arthropoda</taxon>
        <taxon>Hexapoda</taxon>
        <taxon>Insecta</taxon>
        <taxon>Pterygota</taxon>
        <taxon>Neoptera</taxon>
        <taxon>Paraneoptera</taxon>
        <taxon>Hemiptera</taxon>
        <taxon>Sternorrhyncha</taxon>
        <taxon>Psylloidea</taxon>
        <taxon>Psyllidae</taxon>
        <taxon>Psyllinae</taxon>
        <taxon>Cacopsylla</taxon>
    </lineage>
</organism>
<sequence>MNTFNQFVLSCISMAVLVKCYPLQNYGHLLEESAGGYGGSSEAGGYGGGASYGGSSEYSGGEEYGHEHKHEPGMPYKFGYKVYDPHHGTNFGQNEHSDGDTVKGSYQVALPDGRLQLVTYTADWKTGYHADVQYHGKAIDTSSHGSSHSSGSSDSGAELSHSYELPADHAGYTPSSYSGSSEHGEFSGY</sequence>
<evidence type="ECO:0000256" key="2">
    <source>
        <dbReference type="PROSITE-ProRule" id="PRU00497"/>
    </source>
</evidence>
<name>A0A8D9E661_9HEMI</name>
<evidence type="ECO:0000313" key="5">
    <source>
        <dbReference type="EMBL" id="CAG6739980.1"/>
    </source>
</evidence>
<proteinExistence type="predicted"/>
<evidence type="ECO:0000256" key="1">
    <source>
        <dbReference type="ARBA" id="ARBA00022460"/>
    </source>
</evidence>
<dbReference type="EMBL" id="HBUF01600858">
    <property type="protein sequence ID" value="CAG6776089.1"/>
    <property type="molecule type" value="Transcribed_RNA"/>
</dbReference>
<dbReference type="EMBL" id="HBUF01600857">
    <property type="protein sequence ID" value="CAG6776088.1"/>
    <property type="molecule type" value="Transcribed_RNA"/>
</dbReference>
<feature type="signal peptide" evidence="4">
    <location>
        <begin position="1"/>
        <end position="20"/>
    </location>
</feature>
<dbReference type="PANTHER" id="PTHR12236:SF79">
    <property type="entry name" value="CUTICULAR PROTEIN 50CB-RELATED"/>
    <property type="match status" value="1"/>
</dbReference>